<comment type="subcellular location">
    <subcellularLocation>
        <location evidence="1">Cell membrane</location>
        <topology evidence="1">Multi-pass membrane protein</topology>
    </subcellularLocation>
</comment>
<dbReference type="Pfam" id="PF03006">
    <property type="entry name" value="HlyIII"/>
    <property type="match status" value="1"/>
</dbReference>
<feature type="transmembrane region" description="Helical" evidence="8">
    <location>
        <begin position="138"/>
        <end position="156"/>
    </location>
</feature>
<dbReference type="NCBIfam" id="TIGR01065">
    <property type="entry name" value="hlyIII"/>
    <property type="match status" value="1"/>
</dbReference>
<evidence type="ECO:0000256" key="1">
    <source>
        <dbReference type="ARBA" id="ARBA00004651"/>
    </source>
</evidence>
<dbReference type="KEGG" id="erl:AOC36_04200"/>
<evidence type="ECO:0000256" key="8">
    <source>
        <dbReference type="SAM" id="Phobius"/>
    </source>
</evidence>
<feature type="transmembrane region" description="Helical" evidence="8">
    <location>
        <begin position="12"/>
        <end position="35"/>
    </location>
</feature>
<feature type="transmembrane region" description="Helical" evidence="8">
    <location>
        <begin position="162"/>
        <end position="181"/>
    </location>
</feature>
<keyword evidence="3" id="KW-1003">Cell membrane</keyword>
<evidence type="ECO:0000256" key="5">
    <source>
        <dbReference type="ARBA" id="ARBA00022989"/>
    </source>
</evidence>
<feature type="transmembrane region" description="Helical" evidence="8">
    <location>
        <begin position="81"/>
        <end position="103"/>
    </location>
</feature>
<evidence type="ECO:0000313" key="9">
    <source>
        <dbReference type="EMBL" id="AMC94635.1"/>
    </source>
</evidence>
<dbReference type="EMBL" id="CP013213">
    <property type="protein sequence ID" value="AMC94635.1"/>
    <property type="molecule type" value="Genomic_DNA"/>
</dbReference>
<feature type="transmembrane region" description="Helical" evidence="8">
    <location>
        <begin position="47"/>
        <end position="69"/>
    </location>
</feature>
<evidence type="ECO:0000256" key="3">
    <source>
        <dbReference type="ARBA" id="ARBA00022475"/>
    </source>
</evidence>
<dbReference type="InterPro" id="IPR005744">
    <property type="entry name" value="Hy-lIII"/>
</dbReference>
<evidence type="ECO:0000256" key="7">
    <source>
        <dbReference type="PIRSR" id="PIRSR604254-1"/>
    </source>
</evidence>
<evidence type="ECO:0000256" key="2">
    <source>
        <dbReference type="ARBA" id="ARBA00008488"/>
    </source>
</evidence>
<feature type="binding site" evidence="7">
    <location>
        <position position="194"/>
    </location>
    <ligand>
        <name>Zn(2+)</name>
        <dbReference type="ChEBI" id="CHEBI:29105"/>
    </ligand>
</feature>
<keyword evidence="7" id="KW-0479">Metal-binding</keyword>
<comment type="similarity">
    <text evidence="2">Belongs to the UPF0073 (Hly-III) family.</text>
</comment>
<evidence type="ECO:0000256" key="4">
    <source>
        <dbReference type="ARBA" id="ARBA00022692"/>
    </source>
</evidence>
<keyword evidence="10" id="KW-1185">Reference proteome</keyword>
<dbReference type="GO" id="GO:0005886">
    <property type="term" value="C:plasma membrane"/>
    <property type="evidence" value="ECO:0007669"/>
    <property type="project" value="UniProtKB-SubCell"/>
</dbReference>
<keyword evidence="7" id="KW-0862">Zinc</keyword>
<accession>A0A120JU19</accession>
<dbReference type="AlphaFoldDB" id="A0A120JU19"/>
<sequence length="213" mass="24065">MKNNVRLSLGEEIGNSVTHGVMSGLLLLFLPYASVRGYMNGGLILSIGYSVFIISLFLMFLASTLYHAMAYDTKHKYVFRILDHIGIYLAIAGTYTPVCLYTIGGTLGYTILFLQWLMVLVGILYKSIAQKSIPKVSVTIYLVMGWTAVVLLPQMIRTGNWVFMTLIALGGILYSIGTYFYMQKDKPYFHMIWHIFINLAAISHFIAIIFFIQ</sequence>
<name>A0A120JU19_9FIRM</name>
<keyword evidence="6 8" id="KW-0472">Membrane</keyword>
<dbReference type="GO" id="GO:0046872">
    <property type="term" value="F:metal ion binding"/>
    <property type="evidence" value="ECO:0007669"/>
    <property type="project" value="UniProtKB-KW"/>
</dbReference>
<dbReference type="OrthoDB" id="9813689at2"/>
<reference evidence="9 10" key="1">
    <citation type="submission" date="2015-10" db="EMBL/GenBank/DDBJ databases">
        <title>Erysipelothrix larvae sp. LV19 isolated from the larval gut of the rhinoceros beetle, Trypoxylus dichotomus.</title>
        <authorList>
            <person name="Lim S."/>
            <person name="Kim B.-C."/>
        </authorList>
    </citation>
    <scope>NUCLEOTIDE SEQUENCE [LARGE SCALE GENOMIC DNA]</scope>
    <source>
        <strain evidence="9 10">LV19</strain>
    </source>
</reference>
<feature type="transmembrane region" description="Helical" evidence="8">
    <location>
        <begin position="193"/>
        <end position="212"/>
    </location>
</feature>
<keyword evidence="4 8" id="KW-0812">Transmembrane</keyword>
<keyword evidence="5 8" id="KW-1133">Transmembrane helix</keyword>
<feature type="transmembrane region" description="Helical" evidence="8">
    <location>
        <begin position="109"/>
        <end position="126"/>
    </location>
</feature>
<feature type="binding site" evidence="7">
    <location>
        <position position="190"/>
    </location>
    <ligand>
        <name>Zn(2+)</name>
        <dbReference type="ChEBI" id="CHEBI:29105"/>
    </ligand>
</feature>
<dbReference type="GO" id="GO:0140911">
    <property type="term" value="F:pore-forming activity"/>
    <property type="evidence" value="ECO:0007669"/>
    <property type="project" value="InterPro"/>
</dbReference>
<gene>
    <name evidence="9" type="ORF">AOC36_04200</name>
</gene>
<proteinExistence type="inferred from homology"/>
<dbReference type="Proteomes" id="UP000063781">
    <property type="component" value="Chromosome"/>
</dbReference>
<dbReference type="PANTHER" id="PTHR20855:SF3">
    <property type="entry name" value="LD03007P"/>
    <property type="match status" value="1"/>
</dbReference>
<feature type="binding site" evidence="7">
    <location>
        <position position="67"/>
    </location>
    <ligand>
        <name>Zn(2+)</name>
        <dbReference type="ChEBI" id="CHEBI:29105"/>
    </ligand>
</feature>
<evidence type="ECO:0000256" key="6">
    <source>
        <dbReference type="ARBA" id="ARBA00023136"/>
    </source>
</evidence>
<dbReference type="STRING" id="1514105.AOC36_04200"/>
<protein>
    <submittedName>
        <fullName evidence="9">Hemolysin III</fullName>
    </submittedName>
</protein>
<dbReference type="InterPro" id="IPR004254">
    <property type="entry name" value="AdipoR/HlyIII-related"/>
</dbReference>
<dbReference type="PANTHER" id="PTHR20855">
    <property type="entry name" value="ADIPOR/PROGESTIN RECEPTOR-RELATED"/>
    <property type="match status" value="1"/>
</dbReference>
<organism evidence="9 10">
    <name type="scientific">Erysipelothrix larvae</name>
    <dbReference type="NCBI Taxonomy" id="1514105"/>
    <lineage>
        <taxon>Bacteria</taxon>
        <taxon>Bacillati</taxon>
        <taxon>Bacillota</taxon>
        <taxon>Erysipelotrichia</taxon>
        <taxon>Erysipelotrichales</taxon>
        <taxon>Erysipelotrichaceae</taxon>
        <taxon>Erysipelothrix</taxon>
    </lineage>
</organism>
<evidence type="ECO:0000313" key="10">
    <source>
        <dbReference type="Proteomes" id="UP000063781"/>
    </source>
</evidence>